<sequence length="273" mass="32961">MKKISFRTFFLFYLSKQYKYHNISIVNQIHSYFCFFEGNSGKIDPLIIKIKQQAKGGQQEIYQNNNYENNISIVLNNKTINYQLRRTLIIYIQEIYQKLHHQRRISKDFQQWIMEKLKVLQVQIKIKLIQQSIQSIIIIDQQSGQTKIRFTLEINDQQILWNGCVILKLINLFQQIERDIQKSIKEQALLMNSSLLNNSIQIIYKQFNYRQQNNDLKTSNYQHWRKYLKILMEGLQQMSFYKKATYSVIRDYQNRKIDSCLTIQQSTRNDFQS</sequence>
<accession>A0A8S1MFE7</accession>
<dbReference type="AlphaFoldDB" id="A0A8S1MFE7"/>
<evidence type="ECO:0000313" key="1">
    <source>
        <dbReference type="EMBL" id="CAD8079350.1"/>
    </source>
</evidence>
<proteinExistence type="predicted"/>
<protein>
    <submittedName>
        <fullName evidence="1">Uncharacterized protein</fullName>
    </submittedName>
</protein>
<organism evidence="1 2">
    <name type="scientific">Paramecium sonneborni</name>
    <dbReference type="NCBI Taxonomy" id="65129"/>
    <lineage>
        <taxon>Eukaryota</taxon>
        <taxon>Sar</taxon>
        <taxon>Alveolata</taxon>
        <taxon>Ciliophora</taxon>
        <taxon>Intramacronucleata</taxon>
        <taxon>Oligohymenophorea</taxon>
        <taxon>Peniculida</taxon>
        <taxon>Parameciidae</taxon>
        <taxon>Paramecium</taxon>
    </lineage>
</organism>
<name>A0A8S1MFE7_9CILI</name>
<dbReference type="EMBL" id="CAJJDN010000039">
    <property type="protein sequence ID" value="CAD8079350.1"/>
    <property type="molecule type" value="Genomic_DNA"/>
</dbReference>
<keyword evidence="2" id="KW-1185">Reference proteome</keyword>
<comment type="caution">
    <text evidence="1">The sequence shown here is derived from an EMBL/GenBank/DDBJ whole genome shotgun (WGS) entry which is preliminary data.</text>
</comment>
<gene>
    <name evidence="1" type="ORF">PSON_ATCC_30995.1.T0390045</name>
</gene>
<dbReference type="Proteomes" id="UP000692954">
    <property type="component" value="Unassembled WGS sequence"/>
</dbReference>
<reference evidence="1" key="1">
    <citation type="submission" date="2021-01" db="EMBL/GenBank/DDBJ databases">
        <authorList>
            <consortium name="Genoscope - CEA"/>
            <person name="William W."/>
        </authorList>
    </citation>
    <scope>NUCLEOTIDE SEQUENCE</scope>
</reference>
<evidence type="ECO:0000313" key="2">
    <source>
        <dbReference type="Proteomes" id="UP000692954"/>
    </source>
</evidence>